<reference evidence="1" key="1">
    <citation type="submission" date="2021-06" db="EMBL/GenBank/DDBJ databases">
        <authorList>
            <person name="Kallberg Y."/>
            <person name="Tangrot J."/>
            <person name="Rosling A."/>
        </authorList>
    </citation>
    <scope>NUCLEOTIDE SEQUENCE</scope>
    <source>
        <strain evidence="1">FL966</strain>
    </source>
</reference>
<evidence type="ECO:0000313" key="2">
    <source>
        <dbReference type="Proteomes" id="UP000789759"/>
    </source>
</evidence>
<feature type="non-terminal residue" evidence="1">
    <location>
        <position position="69"/>
    </location>
</feature>
<organism evidence="1 2">
    <name type="scientific">Cetraspora pellucida</name>
    <dbReference type="NCBI Taxonomy" id="1433469"/>
    <lineage>
        <taxon>Eukaryota</taxon>
        <taxon>Fungi</taxon>
        <taxon>Fungi incertae sedis</taxon>
        <taxon>Mucoromycota</taxon>
        <taxon>Glomeromycotina</taxon>
        <taxon>Glomeromycetes</taxon>
        <taxon>Diversisporales</taxon>
        <taxon>Gigasporaceae</taxon>
        <taxon>Cetraspora</taxon>
    </lineage>
</organism>
<gene>
    <name evidence="1" type="ORF">CPELLU_LOCUS18002</name>
</gene>
<dbReference type="Proteomes" id="UP000789759">
    <property type="component" value="Unassembled WGS sequence"/>
</dbReference>
<sequence length="69" mass="8216">VKYLGSHFVMDNKNNNIDVENIKIDIETTENIEMDIDSKKRKIDIDSERRKIDIDSKKRKMWVDSSDMN</sequence>
<evidence type="ECO:0000313" key="1">
    <source>
        <dbReference type="EMBL" id="CAG8804410.1"/>
    </source>
</evidence>
<accession>A0A9N9K024</accession>
<keyword evidence="2" id="KW-1185">Reference proteome</keyword>
<dbReference type="EMBL" id="CAJVQA010033401">
    <property type="protein sequence ID" value="CAG8804410.1"/>
    <property type="molecule type" value="Genomic_DNA"/>
</dbReference>
<proteinExistence type="predicted"/>
<protein>
    <submittedName>
        <fullName evidence="1">5880_t:CDS:1</fullName>
    </submittedName>
</protein>
<comment type="caution">
    <text evidence="1">The sequence shown here is derived from an EMBL/GenBank/DDBJ whole genome shotgun (WGS) entry which is preliminary data.</text>
</comment>
<feature type="non-terminal residue" evidence="1">
    <location>
        <position position="1"/>
    </location>
</feature>
<name>A0A9N9K024_9GLOM</name>
<dbReference type="AlphaFoldDB" id="A0A9N9K024"/>